<sequence length="309" mass="34896">MPTQAHIFVGASLIRHKNKQGLLDQLQGELTQAGLMASYRVEKQHHSLYAQAKIVARSRSFQSIDLPIIVIGNEATANEVLSGFLAINPERKLPLLLISWPEKGLQVHEILSEINASLNQNTIINRPIAKIEGDVPTKGARYFFNYLQIGSDFSALLPTFNQKVIWKQAGQQFLNFWSNFSRNQDKIFFAWTLRHGTSYQHNPKTLGLQILLNNDNEQEPFTVRVVNQVAWPKILLTYLQGKKGRQNPSRRGFISFPLGNNAAFHIRDLESIKLDGNVLENGAYSFTLSMAGTYPVIEAVNLSKNKKKK</sequence>
<dbReference type="EMBL" id="FOLI01000001">
    <property type="protein sequence ID" value="SFB79854.1"/>
    <property type="molecule type" value="Genomic_DNA"/>
</dbReference>
<protein>
    <recommendedName>
        <fullName evidence="3">Diacylglycerol kinase family enzyme</fullName>
    </recommendedName>
</protein>
<dbReference type="AlphaFoldDB" id="A0A1I1DYE8"/>
<reference evidence="1 2" key="1">
    <citation type="submission" date="2016-10" db="EMBL/GenBank/DDBJ databases">
        <authorList>
            <person name="de Groot N.N."/>
        </authorList>
    </citation>
    <scope>NUCLEOTIDE SEQUENCE [LARGE SCALE GENOMIC DNA]</scope>
    <source>
        <strain evidence="1 2">DSM 19113</strain>
    </source>
</reference>
<accession>A0A1I1DYE8</accession>
<organism evidence="1 2">
    <name type="scientific">Fructobacillus durionis</name>
    <dbReference type="NCBI Taxonomy" id="283737"/>
    <lineage>
        <taxon>Bacteria</taxon>
        <taxon>Bacillati</taxon>
        <taxon>Bacillota</taxon>
        <taxon>Bacilli</taxon>
        <taxon>Lactobacillales</taxon>
        <taxon>Lactobacillaceae</taxon>
        <taxon>Fructobacillus</taxon>
    </lineage>
</organism>
<dbReference type="STRING" id="283737.SAMN05660453_0199"/>
<evidence type="ECO:0000313" key="1">
    <source>
        <dbReference type="EMBL" id="SFB79854.1"/>
    </source>
</evidence>
<dbReference type="OrthoDB" id="2151552at2"/>
<gene>
    <name evidence="1" type="ORF">SAMN05660453_0199</name>
</gene>
<evidence type="ECO:0008006" key="3">
    <source>
        <dbReference type="Google" id="ProtNLM"/>
    </source>
</evidence>
<keyword evidence="2" id="KW-1185">Reference proteome</keyword>
<dbReference type="Proteomes" id="UP000199376">
    <property type="component" value="Unassembled WGS sequence"/>
</dbReference>
<evidence type="ECO:0000313" key="2">
    <source>
        <dbReference type="Proteomes" id="UP000199376"/>
    </source>
</evidence>
<name>A0A1I1DYE8_9LACO</name>
<proteinExistence type="predicted"/>
<dbReference type="RefSeq" id="WP_091501161.1">
    <property type="nucleotide sequence ID" value="NZ_FOLI01000001.1"/>
</dbReference>